<accession>A0A1N6J0A4</accession>
<organism evidence="1 2">
    <name type="scientific">Nitrosomonas cryotolerans ATCC 49181</name>
    <dbReference type="NCBI Taxonomy" id="1131553"/>
    <lineage>
        <taxon>Bacteria</taxon>
        <taxon>Pseudomonadati</taxon>
        <taxon>Pseudomonadota</taxon>
        <taxon>Betaproteobacteria</taxon>
        <taxon>Nitrosomonadales</taxon>
        <taxon>Nitrosomonadaceae</taxon>
        <taxon>Nitrosomonas</taxon>
    </lineage>
</organism>
<name>A0A1N6J0A4_9PROT</name>
<dbReference type="GO" id="GO:0003677">
    <property type="term" value="F:DNA binding"/>
    <property type="evidence" value="ECO:0007669"/>
    <property type="project" value="InterPro"/>
</dbReference>
<gene>
    <name evidence="1" type="ORF">SAMN02743940_2212</name>
</gene>
<dbReference type="eggNOG" id="COG2927">
    <property type="taxonomic scope" value="Bacteria"/>
</dbReference>
<protein>
    <submittedName>
        <fullName evidence="1">DNA polymerase III, chi subunit</fullName>
    </submittedName>
</protein>
<dbReference type="Proteomes" id="UP000185062">
    <property type="component" value="Unassembled WGS sequence"/>
</dbReference>
<dbReference type="STRING" id="44575.SAMN05216419_100641"/>
<dbReference type="InterPro" id="IPR036768">
    <property type="entry name" value="PolIII_chi_sf"/>
</dbReference>
<keyword evidence="2" id="KW-1185">Reference proteome</keyword>
<dbReference type="Gene3D" id="3.40.50.10110">
    <property type="entry name" value="DNA polymerase III subunit chi"/>
    <property type="match status" value="1"/>
</dbReference>
<evidence type="ECO:0000313" key="2">
    <source>
        <dbReference type="Proteomes" id="UP000185062"/>
    </source>
</evidence>
<dbReference type="GO" id="GO:0032298">
    <property type="term" value="P:positive regulation of DNA-templated DNA replication initiation"/>
    <property type="evidence" value="ECO:0007669"/>
    <property type="project" value="TreeGrafter"/>
</dbReference>
<dbReference type="Pfam" id="PF04364">
    <property type="entry name" value="DNA_pol3_chi"/>
    <property type="match status" value="1"/>
</dbReference>
<dbReference type="GO" id="GO:0006260">
    <property type="term" value="P:DNA replication"/>
    <property type="evidence" value="ECO:0007669"/>
    <property type="project" value="InterPro"/>
</dbReference>
<sequence>MTQIYFYSGSADKLHTACRLCTKALEQGFKVMIYTLDAEIVEQLNRLLWTFSPTGFIPHCHTTDELADVTPVLLGCNIEQVAHNDVLLNLHDELPPSFDRFQRLIEIAGTDEHDRMAARKRFHFYRKAGYEIHHHKLERKISECYLYSG</sequence>
<reference evidence="1 2" key="1">
    <citation type="submission" date="2016-12" db="EMBL/GenBank/DDBJ databases">
        <authorList>
            <person name="Song W.-J."/>
            <person name="Kurnit D.M."/>
        </authorList>
    </citation>
    <scope>NUCLEOTIDE SEQUENCE [LARGE SCALE GENOMIC DNA]</scope>
    <source>
        <strain evidence="1 2">ATCC 49181</strain>
    </source>
</reference>
<evidence type="ECO:0000313" key="1">
    <source>
        <dbReference type="EMBL" id="SIO37661.1"/>
    </source>
</evidence>
<proteinExistence type="predicted"/>
<dbReference type="RefSeq" id="WP_036572700.1">
    <property type="nucleotide sequence ID" value="NZ_FSRO01000001.1"/>
</dbReference>
<dbReference type="SUPFAM" id="SSF102400">
    <property type="entry name" value="DNA polymerase III chi subunit"/>
    <property type="match status" value="1"/>
</dbReference>
<dbReference type="AlphaFoldDB" id="A0A1N6J0A4"/>
<dbReference type="GO" id="GO:0003887">
    <property type="term" value="F:DNA-directed DNA polymerase activity"/>
    <property type="evidence" value="ECO:0007669"/>
    <property type="project" value="InterPro"/>
</dbReference>
<dbReference type="InterPro" id="IPR007459">
    <property type="entry name" value="DNA_pol3_chi"/>
</dbReference>
<dbReference type="EMBL" id="FSRO01000001">
    <property type="protein sequence ID" value="SIO37661.1"/>
    <property type="molecule type" value="Genomic_DNA"/>
</dbReference>
<dbReference type="PANTHER" id="PTHR38767:SF1">
    <property type="entry name" value="DNA POLYMERASE III SUBUNIT CHI"/>
    <property type="match status" value="1"/>
</dbReference>
<dbReference type="PANTHER" id="PTHR38767">
    <property type="entry name" value="DNA POLYMERASE III SUBUNIT CHI"/>
    <property type="match status" value="1"/>
</dbReference>